<evidence type="ECO:0000256" key="1">
    <source>
        <dbReference type="SAM" id="Phobius"/>
    </source>
</evidence>
<keyword evidence="1" id="KW-0812">Transmembrane</keyword>
<keyword evidence="1" id="KW-0472">Membrane</keyword>
<proteinExistence type="predicted"/>
<reference evidence="2" key="1">
    <citation type="journal article" date="2021" name="Proc. Natl. Acad. Sci. U.S.A.">
        <title>A Catalog of Tens of Thousands of Viruses from Human Metagenomes Reveals Hidden Associations with Chronic Diseases.</title>
        <authorList>
            <person name="Tisza M.J."/>
            <person name="Buck C.B."/>
        </authorList>
    </citation>
    <scope>NUCLEOTIDE SEQUENCE</scope>
    <source>
        <strain evidence="2">CtJDl18</strain>
    </source>
</reference>
<organism evidence="2">
    <name type="scientific">Podoviridae sp. ctJDl18</name>
    <dbReference type="NCBI Taxonomy" id="2825242"/>
    <lineage>
        <taxon>Viruses</taxon>
        <taxon>Duplodnaviria</taxon>
        <taxon>Heunggongvirae</taxon>
        <taxon>Uroviricota</taxon>
        <taxon>Caudoviricetes</taxon>
    </lineage>
</organism>
<keyword evidence="1" id="KW-1133">Transmembrane helix</keyword>
<sequence>MQETLYIFFYLWYLTEWLIKLAIIRDTRKAYRAISFEREAYLYQATPGYLEERKHYCWLKHL</sequence>
<evidence type="ECO:0000313" key="2">
    <source>
        <dbReference type="EMBL" id="DAG00237.1"/>
    </source>
</evidence>
<feature type="transmembrane region" description="Helical" evidence="1">
    <location>
        <begin position="6"/>
        <end position="24"/>
    </location>
</feature>
<protein>
    <submittedName>
        <fullName evidence="2">Uncharacterized protein</fullName>
    </submittedName>
</protein>
<name>A0A8S5V0K0_9CAUD</name>
<dbReference type="EMBL" id="BK016178">
    <property type="protein sequence ID" value="DAG00237.1"/>
    <property type="molecule type" value="Genomic_DNA"/>
</dbReference>
<accession>A0A8S5V0K0</accession>